<name>A0A9P3G3Y7_9APHY</name>
<dbReference type="EMBL" id="BPQB01000007">
    <property type="protein sequence ID" value="GJE87647.1"/>
    <property type="molecule type" value="Genomic_DNA"/>
</dbReference>
<feature type="region of interest" description="Disordered" evidence="1">
    <location>
        <begin position="1"/>
        <end position="132"/>
    </location>
</feature>
<comment type="caution">
    <text evidence="2">The sequence shown here is derived from an EMBL/GenBank/DDBJ whole genome shotgun (WGS) entry which is preliminary data.</text>
</comment>
<organism evidence="2 3">
    <name type="scientific">Phanerochaete sordida</name>
    <dbReference type="NCBI Taxonomy" id="48140"/>
    <lineage>
        <taxon>Eukaryota</taxon>
        <taxon>Fungi</taxon>
        <taxon>Dikarya</taxon>
        <taxon>Basidiomycota</taxon>
        <taxon>Agaricomycotina</taxon>
        <taxon>Agaricomycetes</taxon>
        <taxon>Polyporales</taxon>
        <taxon>Phanerochaetaceae</taxon>
        <taxon>Phanerochaete</taxon>
    </lineage>
</organism>
<accession>A0A9P3G3Y7</accession>
<feature type="compositionally biased region" description="Low complexity" evidence="1">
    <location>
        <begin position="1"/>
        <end position="24"/>
    </location>
</feature>
<gene>
    <name evidence="2" type="ORF">PsYK624_037300</name>
</gene>
<keyword evidence="3" id="KW-1185">Reference proteome</keyword>
<dbReference type="AlphaFoldDB" id="A0A9P3G3Y7"/>
<reference evidence="2 3" key="1">
    <citation type="submission" date="2021-08" db="EMBL/GenBank/DDBJ databases">
        <title>Draft Genome Sequence of Phanerochaete sordida strain YK-624.</title>
        <authorList>
            <person name="Mori T."/>
            <person name="Dohra H."/>
            <person name="Suzuki T."/>
            <person name="Kawagishi H."/>
            <person name="Hirai H."/>
        </authorList>
    </citation>
    <scope>NUCLEOTIDE SEQUENCE [LARGE SCALE GENOMIC DNA]</scope>
    <source>
        <strain evidence="2 3">YK-624</strain>
    </source>
</reference>
<evidence type="ECO:0000313" key="2">
    <source>
        <dbReference type="EMBL" id="GJE87647.1"/>
    </source>
</evidence>
<protein>
    <submittedName>
        <fullName evidence="2">Uncharacterized protein</fullName>
    </submittedName>
</protein>
<feature type="compositionally biased region" description="Acidic residues" evidence="1">
    <location>
        <begin position="95"/>
        <end position="113"/>
    </location>
</feature>
<evidence type="ECO:0000256" key="1">
    <source>
        <dbReference type="SAM" id="MobiDB-lite"/>
    </source>
</evidence>
<sequence>MAEPELPSSQNSDSIPSSQGSDLSDAASQIIPNNDDAPHQRDAIRKEDRVQRRRQRRDEYEDGEWSPSQETEGRSSSPEASEDEGTLRPASDRSDESDEASSSEESDSEDDVQENQTSSDPPDRGEPMPEAVTEDWLRDLYYMRTDMGRQSPLDVFDAFKRFGNRPKLARLDDVDVQIAWNIIMDVYKDRRDSSYDDEEEAPGDLRNHARDHWAAYSLEHR</sequence>
<evidence type="ECO:0000313" key="3">
    <source>
        <dbReference type="Proteomes" id="UP000703269"/>
    </source>
</evidence>
<feature type="compositionally biased region" description="Polar residues" evidence="1">
    <location>
        <begin position="66"/>
        <end position="79"/>
    </location>
</feature>
<feature type="compositionally biased region" description="Basic and acidic residues" evidence="1">
    <location>
        <begin position="36"/>
        <end position="50"/>
    </location>
</feature>
<proteinExistence type="predicted"/>
<dbReference type="Proteomes" id="UP000703269">
    <property type="component" value="Unassembled WGS sequence"/>
</dbReference>